<feature type="region of interest" description="Disordered" evidence="1">
    <location>
        <begin position="1"/>
        <end position="27"/>
    </location>
</feature>
<reference evidence="3" key="1">
    <citation type="submission" date="2022-08" db="EMBL/GenBank/DDBJ databases">
        <authorList>
            <person name="Tistechok S."/>
            <person name="Samborskyy M."/>
            <person name="Roman I."/>
        </authorList>
    </citation>
    <scope>NUCLEOTIDE SEQUENCE</scope>
    <source>
        <strain evidence="3">DSM 103496</strain>
    </source>
</reference>
<accession>A0A9X3ALH9</accession>
<protein>
    <submittedName>
        <fullName evidence="3">DUF4191 domain-containing protein</fullName>
    </submittedName>
</protein>
<dbReference type="EMBL" id="JANYMP010000046">
    <property type="protein sequence ID" value="MCS7484455.1"/>
    <property type="molecule type" value="Genomic_DNA"/>
</dbReference>
<keyword evidence="2" id="KW-1133">Transmembrane helix</keyword>
<evidence type="ECO:0000256" key="1">
    <source>
        <dbReference type="SAM" id="MobiDB-lite"/>
    </source>
</evidence>
<dbReference type="Proteomes" id="UP001141259">
    <property type="component" value="Unassembled WGS sequence"/>
</dbReference>
<sequence>MAGKQDKAAKVDKTAAKEAKKARRAASRAKRGQIFEAFKMQRREDKALVPLMLGALLGATALAFGIGYFFDMQWVFLPMGIAIGALLAVVIFGRRVQANVFKKADGQPGAAAWALENLRGKWRVTPAVAGTTQLDAVHRVIGRPGVVLVAEGAPHRVKSLLAQEKKRIARVVGETPIYDVTVGAEEGQVPLRKLQGYLMKLPRNISAAQAETIEGRLSALASRGAALPKGPMPAGAKMRSVQRTMRRR</sequence>
<evidence type="ECO:0000313" key="4">
    <source>
        <dbReference type="Proteomes" id="UP001141259"/>
    </source>
</evidence>
<evidence type="ECO:0000256" key="2">
    <source>
        <dbReference type="SAM" id="Phobius"/>
    </source>
</evidence>
<dbReference type="AlphaFoldDB" id="A0A9X3ALH9"/>
<evidence type="ECO:0000313" key="3">
    <source>
        <dbReference type="EMBL" id="MCS7484455.1"/>
    </source>
</evidence>
<feature type="region of interest" description="Disordered" evidence="1">
    <location>
        <begin position="225"/>
        <end position="248"/>
    </location>
</feature>
<comment type="caution">
    <text evidence="3">The sequence shown here is derived from an EMBL/GenBank/DDBJ whole genome shotgun (WGS) entry which is preliminary data.</text>
</comment>
<dbReference type="RefSeq" id="WP_259629902.1">
    <property type="nucleotide sequence ID" value="NZ_JANYMP010000046.1"/>
</dbReference>
<dbReference type="InterPro" id="IPR025445">
    <property type="entry name" value="DUF4191"/>
</dbReference>
<feature type="transmembrane region" description="Helical" evidence="2">
    <location>
        <begin position="75"/>
        <end position="93"/>
    </location>
</feature>
<keyword evidence="2" id="KW-0812">Transmembrane</keyword>
<organism evidence="3 4">
    <name type="scientific">Umezawaea endophytica</name>
    <dbReference type="NCBI Taxonomy" id="1654476"/>
    <lineage>
        <taxon>Bacteria</taxon>
        <taxon>Bacillati</taxon>
        <taxon>Actinomycetota</taxon>
        <taxon>Actinomycetes</taxon>
        <taxon>Pseudonocardiales</taxon>
        <taxon>Pseudonocardiaceae</taxon>
        <taxon>Umezawaea</taxon>
    </lineage>
</organism>
<proteinExistence type="predicted"/>
<feature type="compositionally biased region" description="Basic and acidic residues" evidence="1">
    <location>
        <begin position="1"/>
        <end position="19"/>
    </location>
</feature>
<gene>
    <name evidence="3" type="ORF">NZH93_47160</name>
</gene>
<feature type="transmembrane region" description="Helical" evidence="2">
    <location>
        <begin position="48"/>
        <end position="69"/>
    </location>
</feature>
<dbReference type="Pfam" id="PF13829">
    <property type="entry name" value="DUF4191"/>
    <property type="match status" value="1"/>
</dbReference>
<keyword evidence="4" id="KW-1185">Reference proteome</keyword>
<name>A0A9X3ALH9_9PSEU</name>
<keyword evidence="2" id="KW-0472">Membrane</keyword>